<feature type="domain" description="Methyl-accepting transducer" evidence="11">
    <location>
        <begin position="375"/>
        <end position="611"/>
    </location>
</feature>
<dbReference type="STRING" id="561720.SAMN06275492_10862"/>
<dbReference type="Pfam" id="PF02743">
    <property type="entry name" value="dCache_1"/>
    <property type="match status" value="1"/>
</dbReference>
<accession>A0A1X7J777</accession>
<dbReference type="PROSITE" id="PS50885">
    <property type="entry name" value="HAMP"/>
    <property type="match status" value="1"/>
</dbReference>
<dbReference type="AlphaFoldDB" id="A0A1X7J777"/>
<evidence type="ECO:0000259" key="11">
    <source>
        <dbReference type="PROSITE" id="PS50111"/>
    </source>
</evidence>
<dbReference type="Proteomes" id="UP000193355">
    <property type="component" value="Unassembled WGS sequence"/>
</dbReference>
<evidence type="ECO:0000256" key="5">
    <source>
        <dbReference type="ARBA" id="ARBA00022989"/>
    </source>
</evidence>
<dbReference type="Gene3D" id="3.30.450.20">
    <property type="entry name" value="PAS domain"/>
    <property type="match status" value="2"/>
</dbReference>
<dbReference type="CDD" id="cd11386">
    <property type="entry name" value="MCP_signal"/>
    <property type="match status" value="1"/>
</dbReference>
<name>A0A1X7J777_9BACT</name>
<dbReference type="RefSeq" id="WP_085544206.1">
    <property type="nucleotide sequence ID" value="NZ_FXBB01000008.1"/>
</dbReference>
<dbReference type="InterPro" id="IPR033479">
    <property type="entry name" value="dCache_1"/>
</dbReference>
<evidence type="ECO:0000256" key="8">
    <source>
        <dbReference type="ARBA" id="ARBA00029447"/>
    </source>
</evidence>
<dbReference type="SUPFAM" id="SSF158472">
    <property type="entry name" value="HAMP domain-like"/>
    <property type="match status" value="1"/>
</dbReference>
<keyword evidence="2" id="KW-1003">Cell membrane</keyword>
<keyword evidence="7 9" id="KW-0807">Transducer</keyword>
<dbReference type="CDD" id="cd12912">
    <property type="entry name" value="PDC2_MCP_like"/>
    <property type="match status" value="1"/>
</dbReference>
<evidence type="ECO:0000313" key="14">
    <source>
        <dbReference type="Proteomes" id="UP000193355"/>
    </source>
</evidence>
<dbReference type="GO" id="GO:0004888">
    <property type="term" value="F:transmembrane signaling receptor activity"/>
    <property type="evidence" value="ECO:0007669"/>
    <property type="project" value="InterPro"/>
</dbReference>
<dbReference type="PANTHER" id="PTHR32089">
    <property type="entry name" value="METHYL-ACCEPTING CHEMOTAXIS PROTEIN MCPB"/>
    <property type="match status" value="1"/>
</dbReference>
<evidence type="ECO:0000259" key="12">
    <source>
        <dbReference type="PROSITE" id="PS50885"/>
    </source>
</evidence>
<dbReference type="InterPro" id="IPR003660">
    <property type="entry name" value="HAMP_dom"/>
</dbReference>
<reference evidence="14" key="1">
    <citation type="submission" date="2017-04" db="EMBL/GenBank/DDBJ databases">
        <authorList>
            <person name="Varghese N."/>
            <person name="Submissions S."/>
        </authorList>
    </citation>
    <scope>NUCLEOTIDE SEQUENCE [LARGE SCALE GENOMIC DNA]</scope>
    <source>
        <strain evidence="14">USBA 82</strain>
    </source>
</reference>
<evidence type="ECO:0000313" key="13">
    <source>
        <dbReference type="EMBL" id="SMG22804.1"/>
    </source>
</evidence>
<dbReference type="InterPro" id="IPR004090">
    <property type="entry name" value="Chemotax_Me-accpt_rcpt"/>
</dbReference>
<dbReference type="OrthoDB" id="597657at2"/>
<keyword evidence="14" id="KW-1185">Reference proteome</keyword>
<evidence type="ECO:0000256" key="2">
    <source>
        <dbReference type="ARBA" id="ARBA00022475"/>
    </source>
</evidence>
<comment type="subcellular location">
    <subcellularLocation>
        <location evidence="1">Cell membrane</location>
        <topology evidence="1">Multi-pass membrane protein</topology>
    </subcellularLocation>
</comment>
<evidence type="ECO:0000256" key="1">
    <source>
        <dbReference type="ARBA" id="ARBA00004651"/>
    </source>
</evidence>
<keyword evidence="6 10" id="KW-0472">Membrane</keyword>
<dbReference type="InterPro" id="IPR029151">
    <property type="entry name" value="Sensor-like_sf"/>
</dbReference>
<dbReference type="CDD" id="cd12914">
    <property type="entry name" value="PDC1_DGC_like"/>
    <property type="match status" value="1"/>
</dbReference>
<keyword evidence="5 10" id="KW-1133">Transmembrane helix</keyword>
<dbReference type="GO" id="GO:0005886">
    <property type="term" value="C:plasma membrane"/>
    <property type="evidence" value="ECO:0007669"/>
    <property type="project" value="UniProtKB-SubCell"/>
</dbReference>
<dbReference type="SUPFAM" id="SSF103190">
    <property type="entry name" value="Sensory domain-like"/>
    <property type="match status" value="1"/>
</dbReference>
<gene>
    <name evidence="13" type="ORF">SAMN06275492_10862</name>
</gene>
<evidence type="ECO:0000256" key="4">
    <source>
        <dbReference type="ARBA" id="ARBA00022692"/>
    </source>
</evidence>
<evidence type="ECO:0000256" key="9">
    <source>
        <dbReference type="PROSITE-ProRule" id="PRU00284"/>
    </source>
</evidence>
<dbReference type="CDD" id="cd06225">
    <property type="entry name" value="HAMP"/>
    <property type="match status" value="1"/>
</dbReference>
<evidence type="ECO:0000256" key="7">
    <source>
        <dbReference type="ARBA" id="ARBA00023224"/>
    </source>
</evidence>
<proteinExistence type="inferred from homology"/>
<keyword evidence="4 10" id="KW-0812">Transmembrane</keyword>
<protein>
    <submittedName>
        <fullName evidence="13">Methyl-accepting chemotaxis sensory transducer with Cache sensor</fullName>
    </submittedName>
</protein>
<dbReference type="PRINTS" id="PR00260">
    <property type="entry name" value="CHEMTRNSDUCR"/>
</dbReference>
<dbReference type="GO" id="GO:0007165">
    <property type="term" value="P:signal transduction"/>
    <property type="evidence" value="ECO:0007669"/>
    <property type="project" value="UniProtKB-KW"/>
</dbReference>
<dbReference type="Pfam" id="PF00672">
    <property type="entry name" value="HAMP"/>
    <property type="match status" value="1"/>
</dbReference>
<dbReference type="InterPro" id="IPR004089">
    <property type="entry name" value="MCPsignal_dom"/>
</dbReference>
<dbReference type="SMART" id="SM00283">
    <property type="entry name" value="MA"/>
    <property type="match status" value="1"/>
</dbReference>
<dbReference type="PANTHER" id="PTHR32089:SF112">
    <property type="entry name" value="LYSOZYME-LIKE PROTEIN-RELATED"/>
    <property type="match status" value="1"/>
</dbReference>
<dbReference type="SUPFAM" id="SSF58104">
    <property type="entry name" value="Methyl-accepting chemotaxis protein (MCP) signaling domain"/>
    <property type="match status" value="1"/>
</dbReference>
<evidence type="ECO:0000256" key="6">
    <source>
        <dbReference type="ARBA" id="ARBA00023136"/>
    </source>
</evidence>
<dbReference type="Gene3D" id="1.10.287.950">
    <property type="entry name" value="Methyl-accepting chemotaxis protein"/>
    <property type="match status" value="1"/>
</dbReference>
<feature type="domain" description="HAMP" evidence="12">
    <location>
        <begin position="303"/>
        <end position="356"/>
    </location>
</feature>
<dbReference type="GO" id="GO:0006935">
    <property type="term" value="P:chemotaxis"/>
    <property type="evidence" value="ECO:0007669"/>
    <property type="project" value="UniProtKB-KW"/>
</dbReference>
<evidence type="ECO:0000256" key="3">
    <source>
        <dbReference type="ARBA" id="ARBA00022500"/>
    </source>
</evidence>
<keyword evidence="3" id="KW-0145">Chemotaxis</keyword>
<comment type="similarity">
    <text evidence="8">Belongs to the methyl-accepting chemotaxis (MCP) protein family.</text>
</comment>
<dbReference type="PROSITE" id="PS50111">
    <property type="entry name" value="CHEMOTAXIS_TRANSDUC_2"/>
    <property type="match status" value="1"/>
</dbReference>
<dbReference type="EMBL" id="FXBB01000008">
    <property type="protein sequence ID" value="SMG22804.1"/>
    <property type="molecule type" value="Genomic_DNA"/>
</dbReference>
<dbReference type="Gene3D" id="6.10.340.10">
    <property type="match status" value="1"/>
</dbReference>
<evidence type="ECO:0000256" key="10">
    <source>
        <dbReference type="SAM" id="Phobius"/>
    </source>
</evidence>
<dbReference type="Pfam" id="PF00015">
    <property type="entry name" value="MCPsignal"/>
    <property type="match status" value="1"/>
</dbReference>
<sequence>MKTLKGRLIAVFVMVGLLGLGTLGLIAINRSGIALTVAAEKEGIALTDAISKMVDSYVKAEMRAVALMSSAPEIRSLDWDRQKAYLESLNVSTTGIQELWIVEPNGNARYMDGTVLDLGNRAYIKQAFSSGKPVLSDPIRSQKTGEMVVVVATPVFTDGASKPGALLCGRIPLNDLRSAMADFEWGETGYVFVLDKRGIVVIHPNDDFQGTLDTSKESKLIPKVLADIVKKAMSGARGVDRYPFEGKDKLAAFCPAPMTGWLVFTSAYQDEFVVPVVKMRNTILMITAGLIILIAVISFFIAKSIARPVEKAVSAMKQIATGDLNVSIDDRSSMKEMVELRNAIDSMTEQVSSAMTTISDSAKTVLDRSQDVNAAIEEANATAEQVLAMTVRGNEMAQDTASTVEQTSLNLAEVAEGSQSGALNAVHVGESAEISSQEAENGSKALEAMVDVIKEVSRSEHQVGEAIKSLDSSVDSIGQFVTAITTIADQTNLLALNAAIEAARAGEHGRGFAVVAEEVRKLAEESNRAAQNVGTLIEEIINRTKAAAKDQERSSSLIEDLVNRTDQTKEAFGLVVEKMSSITENVQSIAAAAEEQSASTEEMASGVDNISTNTKQIADALKSITNGMTEAGAAFDLMARSAEDLVALSNDMEKAVEYFKLKKKGSIVPQVRS</sequence>
<dbReference type="SMART" id="SM00304">
    <property type="entry name" value="HAMP"/>
    <property type="match status" value="2"/>
</dbReference>
<organism evidence="13 14">
    <name type="scientific">Dethiosulfovibrio salsuginis</name>
    <dbReference type="NCBI Taxonomy" id="561720"/>
    <lineage>
        <taxon>Bacteria</taxon>
        <taxon>Thermotogati</taxon>
        <taxon>Synergistota</taxon>
        <taxon>Synergistia</taxon>
        <taxon>Synergistales</taxon>
        <taxon>Dethiosulfovibrionaceae</taxon>
        <taxon>Dethiosulfovibrio</taxon>
    </lineage>
</organism>
<feature type="transmembrane region" description="Helical" evidence="10">
    <location>
        <begin position="283"/>
        <end position="302"/>
    </location>
</feature>